<dbReference type="EMBL" id="JAVLET010000016">
    <property type="protein sequence ID" value="KAL0465513.1"/>
    <property type="molecule type" value="Genomic_DNA"/>
</dbReference>
<organism evidence="1 2">
    <name type="scientific">Neurospora intermedia</name>
    <dbReference type="NCBI Taxonomy" id="5142"/>
    <lineage>
        <taxon>Eukaryota</taxon>
        <taxon>Fungi</taxon>
        <taxon>Dikarya</taxon>
        <taxon>Ascomycota</taxon>
        <taxon>Pezizomycotina</taxon>
        <taxon>Sordariomycetes</taxon>
        <taxon>Sordariomycetidae</taxon>
        <taxon>Sordariales</taxon>
        <taxon>Sordariaceae</taxon>
        <taxon>Neurospora</taxon>
    </lineage>
</organism>
<dbReference type="Proteomes" id="UP001451303">
    <property type="component" value="Unassembled WGS sequence"/>
</dbReference>
<proteinExistence type="predicted"/>
<keyword evidence="2" id="KW-1185">Reference proteome</keyword>
<evidence type="ECO:0000313" key="2">
    <source>
        <dbReference type="Proteomes" id="UP001451303"/>
    </source>
</evidence>
<protein>
    <submittedName>
        <fullName evidence="1">Uncharacterized protein</fullName>
    </submittedName>
</protein>
<accession>A0ABR3D0Z4</accession>
<reference evidence="1 2" key="1">
    <citation type="submission" date="2023-09" db="EMBL/GenBank/DDBJ databases">
        <title>Multi-omics analysis of a traditional fermented food reveals byproduct-associated fungal strains for waste-to-food upcycling.</title>
        <authorList>
            <consortium name="Lawrence Berkeley National Laboratory"/>
            <person name="Rekdal V.M."/>
            <person name="Villalobos-Escobedo J.M."/>
            <person name="Rodriguez-Valeron N."/>
            <person name="Garcia M.O."/>
            <person name="Vasquez D.P."/>
            <person name="Damayanti I."/>
            <person name="Sorensen P.M."/>
            <person name="Baidoo E.E."/>
            <person name="De Carvalho A.C."/>
            <person name="Riley R."/>
            <person name="Lipzen A."/>
            <person name="He G."/>
            <person name="Yan M."/>
            <person name="Haridas S."/>
            <person name="Daum C."/>
            <person name="Yoshinaga Y."/>
            <person name="Ng V."/>
            <person name="Grigoriev I.V."/>
            <person name="Munk R."/>
            <person name="Nuraida L."/>
            <person name="Wijaya C.H."/>
            <person name="Morales P.-C."/>
            <person name="Keasling J.D."/>
        </authorList>
    </citation>
    <scope>NUCLEOTIDE SEQUENCE [LARGE SCALE GENOMIC DNA]</scope>
    <source>
        <strain evidence="1 2">FGSC 2613</strain>
    </source>
</reference>
<evidence type="ECO:0000313" key="1">
    <source>
        <dbReference type="EMBL" id="KAL0465513.1"/>
    </source>
</evidence>
<sequence length="67" mass="7242">MAIGTVRGPDVEGGYTLTSVSTVRDNPKLGKVGLLRTFSPEITHFSPPRIPLNPQLTTSRTGIVQEH</sequence>
<comment type="caution">
    <text evidence="1">The sequence shown here is derived from an EMBL/GenBank/DDBJ whole genome shotgun (WGS) entry which is preliminary data.</text>
</comment>
<gene>
    <name evidence="1" type="ORF">QR685DRAFT_452834</name>
</gene>
<name>A0ABR3D0Z4_NEUIN</name>